<protein>
    <submittedName>
        <fullName evidence="2">DUF1735 domain-containing protein</fullName>
    </submittedName>
</protein>
<dbReference type="SUPFAM" id="SSF49785">
    <property type="entry name" value="Galactose-binding domain-like"/>
    <property type="match status" value="1"/>
</dbReference>
<dbReference type="EMBL" id="JADILV010000021">
    <property type="protein sequence ID" value="MBO8483051.1"/>
    <property type="molecule type" value="Genomic_DNA"/>
</dbReference>
<evidence type="ECO:0000313" key="2">
    <source>
        <dbReference type="EMBL" id="MBO8483051.1"/>
    </source>
</evidence>
<dbReference type="Pfam" id="PF08522">
    <property type="entry name" value="BT_3987-like_N"/>
    <property type="match status" value="2"/>
</dbReference>
<dbReference type="Proteomes" id="UP000725002">
    <property type="component" value="Unassembled WGS sequence"/>
</dbReference>
<gene>
    <name evidence="2" type="ORF">IAB75_02890</name>
</gene>
<dbReference type="PROSITE" id="PS51257">
    <property type="entry name" value="PROKAR_LIPOPROTEIN"/>
    <property type="match status" value="1"/>
</dbReference>
<evidence type="ECO:0000313" key="3">
    <source>
        <dbReference type="Proteomes" id="UP000725002"/>
    </source>
</evidence>
<name>A0A940DSL9_9BACT</name>
<dbReference type="Gene3D" id="2.60.120.260">
    <property type="entry name" value="Galactose-binding domain-like"/>
    <property type="match status" value="1"/>
</dbReference>
<sequence length="498" mass="54738">MKTLIKTLGVSALALACITGCEQEEYELRNMIPESYHKVVSFKDYGAGSAVVYDVGTDFEVPFTVLKGGSTPEEPCSFNVSEMSQEDLQLYGSNYILLPEEYYSLSSKTVNIASGEPAGVFSAEFTTDQVKSLRTAIEKSPDRIYCLAFRITSSDASVYEEKNYVIRELSVRDLSFNLSAAGTVPDDGLPVYNDLQRYSATDLPEIRINVEGGVECPFDVPFTVTYREDLVDTYNEKYLTTYEKLPADAISFATEDFTVKEGATSLSIGLKKNTETINGAGIYLFPVEITCESYNVTGGTETVSDGNGQIFYIVLEEDPIALTDANFFCPFNVTYDGQGIAGLTDSNLSTYWHSPWQAPAYVNAKYGHYLQIRLDQPLTVGCHVKWTPRYKNNANDTGPRAIEIYATTETPAGDTEAAYDAMNWALVYSATDDDYASSKCPWPFGSGDTAWLSPIVDVSGMGAPVTYIRFCIKESGQGILGTGSTSCTCLSEFRMWGK</sequence>
<organism evidence="2 3">
    <name type="scientific">Candidatus Cryptobacteroides avicola</name>
    <dbReference type="NCBI Taxonomy" id="2840757"/>
    <lineage>
        <taxon>Bacteria</taxon>
        <taxon>Pseudomonadati</taxon>
        <taxon>Bacteroidota</taxon>
        <taxon>Bacteroidia</taxon>
        <taxon>Bacteroidales</taxon>
        <taxon>Candidatus Cryptobacteroides</taxon>
    </lineage>
</organism>
<proteinExistence type="predicted"/>
<reference evidence="2" key="1">
    <citation type="submission" date="2020-10" db="EMBL/GenBank/DDBJ databases">
        <authorList>
            <person name="Gilroy R."/>
        </authorList>
    </citation>
    <scope>NUCLEOTIDE SEQUENCE</scope>
    <source>
        <strain evidence="2">G3-8215</strain>
    </source>
</reference>
<comment type="caution">
    <text evidence="2">The sequence shown here is derived from an EMBL/GenBank/DDBJ whole genome shotgun (WGS) entry which is preliminary data.</text>
</comment>
<dbReference type="InterPro" id="IPR013728">
    <property type="entry name" value="BT_3987-like_N"/>
</dbReference>
<accession>A0A940DSL9</accession>
<dbReference type="AlphaFoldDB" id="A0A940DSL9"/>
<evidence type="ECO:0000259" key="1">
    <source>
        <dbReference type="Pfam" id="PF08522"/>
    </source>
</evidence>
<feature type="domain" description="BT-3987-like N-terminal" evidence="1">
    <location>
        <begin position="205"/>
        <end position="293"/>
    </location>
</feature>
<reference evidence="2" key="2">
    <citation type="journal article" date="2021" name="PeerJ">
        <title>Extensive microbial diversity within the chicken gut microbiome revealed by metagenomics and culture.</title>
        <authorList>
            <person name="Gilroy R."/>
            <person name="Ravi A."/>
            <person name="Getino M."/>
            <person name="Pursley I."/>
            <person name="Horton D.L."/>
            <person name="Alikhan N.F."/>
            <person name="Baker D."/>
            <person name="Gharbi K."/>
            <person name="Hall N."/>
            <person name="Watson M."/>
            <person name="Adriaenssens E.M."/>
            <person name="Foster-Nyarko E."/>
            <person name="Jarju S."/>
            <person name="Secka A."/>
            <person name="Antonio M."/>
            <person name="Oren A."/>
            <person name="Chaudhuri R.R."/>
            <person name="La Ragione R."/>
            <person name="Hildebrand F."/>
            <person name="Pallen M.J."/>
        </authorList>
    </citation>
    <scope>NUCLEOTIDE SEQUENCE</scope>
    <source>
        <strain evidence="2">G3-8215</strain>
    </source>
</reference>
<dbReference type="Gene3D" id="2.60.40.1740">
    <property type="entry name" value="hypothetical protein (bacova_03559)"/>
    <property type="match status" value="2"/>
</dbReference>
<feature type="domain" description="BT-3987-like N-terminal" evidence="1">
    <location>
        <begin position="50"/>
        <end position="156"/>
    </location>
</feature>
<dbReference type="InterPro" id="IPR008979">
    <property type="entry name" value="Galactose-bd-like_sf"/>
</dbReference>